<dbReference type="SMART" id="SM00060">
    <property type="entry name" value="FN3"/>
    <property type="match status" value="1"/>
</dbReference>
<dbReference type="PANTHER" id="PTHR23159:SF31">
    <property type="entry name" value="CENTROSOME-ASSOCIATED PROTEIN CEP250 ISOFORM X1"/>
    <property type="match status" value="1"/>
</dbReference>
<evidence type="ECO:0000256" key="2">
    <source>
        <dbReference type="SAM" id="Phobius"/>
    </source>
</evidence>
<feature type="compositionally biased region" description="Basic and acidic residues" evidence="1">
    <location>
        <begin position="1032"/>
        <end position="1044"/>
    </location>
</feature>
<accession>A0A3D8RGR9</accession>
<reference evidence="4 5" key="1">
    <citation type="journal article" date="2018" name="IMA Fungus">
        <title>IMA Genome-F 9: Draft genome sequence of Annulohypoxylon stygium, Aspergillus mulundensis, Berkeleyomyces basicola (syn. Thielaviopsis basicola), Ceratocystis smalleyi, two Cercospora beticola strains, Coleophoma cylindrospora, Fusarium fracticaudum, Phialophora cf. hyalina, and Morchella septimelata.</title>
        <authorList>
            <person name="Wingfield B.D."/>
            <person name="Bills G.F."/>
            <person name="Dong Y."/>
            <person name="Huang W."/>
            <person name="Nel W.J."/>
            <person name="Swalarsk-Parry B.S."/>
            <person name="Vaghefi N."/>
            <person name="Wilken P.M."/>
            <person name="An Z."/>
            <person name="de Beer Z.W."/>
            <person name="De Vos L."/>
            <person name="Chen L."/>
            <person name="Duong T.A."/>
            <person name="Gao Y."/>
            <person name="Hammerbacher A."/>
            <person name="Kikkert J.R."/>
            <person name="Li Y."/>
            <person name="Li H."/>
            <person name="Li K."/>
            <person name="Li Q."/>
            <person name="Liu X."/>
            <person name="Ma X."/>
            <person name="Naidoo K."/>
            <person name="Pethybridge S.J."/>
            <person name="Sun J."/>
            <person name="Steenkamp E.T."/>
            <person name="van der Nest M.A."/>
            <person name="van Wyk S."/>
            <person name="Wingfield M.J."/>
            <person name="Xiong C."/>
            <person name="Yue Q."/>
            <person name="Zhang X."/>
        </authorList>
    </citation>
    <scope>NUCLEOTIDE SEQUENCE [LARGE SCALE GENOMIC DNA]</scope>
    <source>
        <strain evidence="4 5">BP6252</strain>
    </source>
</reference>
<keyword evidence="2" id="KW-1133">Transmembrane helix</keyword>
<dbReference type="InterPro" id="IPR003961">
    <property type="entry name" value="FN3_dom"/>
</dbReference>
<name>A0A3D8RGR9_9HELO</name>
<protein>
    <recommendedName>
        <fullName evidence="3">Fibronectin type-III domain-containing protein</fullName>
    </recommendedName>
</protein>
<dbReference type="Pfam" id="PF00041">
    <property type="entry name" value="fn3"/>
    <property type="match status" value="1"/>
</dbReference>
<evidence type="ECO:0000256" key="1">
    <source>
        <dbReference type="SAM" id="MobiDB-lite"/>
    </source>
</evidence>
<feature type="compositionally biased region" description="Polar residues" evidence="1">
    <location>
        <begin position="946"/>
        <end position="971"/>
    </location>
</feature>
<feature type="compositionally biased region" description="Polar residues" evidence="1">
    <location>
        <begin position="304"/>
        <end position="313"/>
    </location>
</feature>
<dbReference type="Proteomes" id="UP000256645">
    <property type="component" value="Unassembled WGS sequence"/>
</dbReference>
<feature type="compositionally biased region" description="Basic and acidic residues" evidence="1">
    <location>
        <begin position="1229"/>
        <end position="1241"/>
    </location>
</feature>
<evidence type="ECO:0000259" key="3">
    <source>
        <dbReference type="PROSITE" id="PS50853"/>
    </source>
</evidence>
<feature type="transmembrane region" description="Helical" evidence="2">
    <location>
        <begin position="42"/>
        <end position="61"/>
    </location>
</feature>
<feature type="region of interest" description="Disordered" evidence="1">
    <location>
        <begin position="503"/>
        <end position="525"/>
    </location>
</feature>
<dbReference type="STRING" id="1849047.A0A3D8RGR9"/>
<dbReference type="PANTHER" id="PTHR23159">
    <property type="entry name" value="CENTROSOMAL PROTEIN 2"/>
    <property type="match status" value="1"/>
</dbReference>
<dbReference type="SUPFAM" id="SSF49265">
    <property type="entry name" value="Fibronectin type III"/>
    <property type="match status" value="1"/>
</dbReference>
<comment type="caution">
    <text evidence="4">The sequence shown here is derived from an EMBL/GenBank/DDBJ whole genome shotgun (WGS) entry which is preliminary data.</text>
</comment>
<feature type="compositionally biased region" description="Low complexity" evidence="1">
    <location>
        <begin position="815"/>
        <end position="826"/>
    </location>
</feature>
<sequence>MGRSWQELKAKDAVEKNTDHPAIDTALQPKTCNSPWDQLLDILVTLIVPSTIGFFASYYIGHTIPVNTSASGLLPTAPHSTPAALRFCERATVLWYLCMNAPASYDELLDRMLRYVPDHSMYLVQSGVTTLALFWLLYRAWLTLWKPVPELISILGVEVPDAPQVSLAGIKADAVTLHWTRPGANKPVTKYLIQVNGVNVGESSRQETAITVTGLKASHFYNVRVIAVGSNNFQAGSRVIRLRTYGRDGRPQLENGRVPSNLTLEDQQTANVADSSDESPAVRAHGAGIEAAAVPEGPQHMTREPSTQSQRRNTVGRRHSPSTAATDQAAVAKILKSGLPEETMQQLTERFESIRRETEEVLAQITRDAEEYKIQIHDLNKEKDERKLQLKEKEAASISLKTEAIHTERQNRQAQNRKTQKEKTLREKQAERSKMLDDMSRWKIAIQEMKEEREEWKKEMEEMLKTKAIQEKEIKGTLRQRQNSLNGLEEEIRVKGLQIKDLEEERQNLPGAKDDDESRQSDSIDRQRALDWEIKEREMSIGLNNQQAFLRDLQMKLQAGQAVLANLQAQQPTNPLMYHGNSSGVDFDPTGQGKAKARRTRNRKSRTNTISSPIAGYPIVDSPFPSASAYNNLNITTSPSFAPGPYFDLSNDTTGLVPISDHMSGMSEAEIRAMTAGAPLSPTATSLLPSNIFENDDDPLSPHEDIARSLGPSLYGPLPPAYDSKSARQSSRSSNSMSSPGSSPRTSSQHFGMLGTTGLDVRDDGDDHSLHSSHAEFGAIGTPATDQSASHKGFSSIFNFPKRNGKTTQEDGPALGSLKLSQSQSLPRDEPADALGNRHRRISFSSGWGALPSLLHRNAAGEASEGNAPAPSRNAGARRRRGFNIFGSNDDPSSIYSERDPSSPRPVSIASSDLPRPSTDSAPFGWPAAEGVVINRNSPLATNWSINAPSTWSRNPSRRPSIQHHGSNTHLPTGLATEDDDYLPSDTMAGQSSPPPVGVIGTRPVSSHKPVTPKLNPAAPTFKASFQMFGRAKSEKGKGKERALEPPSTPDDSMPIPFAISPSDSRKSREAPSIRTEHSLADSRDSENPSLERLHSASQSDMTTPSVASTKDKEPSSFQKLLRKGSSSKFSFSSIRGNIAGKKGGSSVANSERNEREGSFDEGGEDDLPHSVGSYTSSPNVGSLGSESAGRRSVNWGRPFSGFNKKGKDGEARSNIRQSLDTEGTPSEATDREDERSEVGH</sequence>
<feature type="region of interest" description="Disordered" evidence="1">
    <location>
        <begin position="290"/>
        <end position="326"/>
    </location>
</feature>
<proteinExistence type="predicted"/>
<feature type="compositionally biased region" description="Basic and acidic residues" evidence="1">
    <location>
        <begin position="419"/>
        <end position="434"/>
    </location>
</feature>
<evidence type="ECO:0000313" key="4">
    <source>
        <dbReference type="EMBL" id="RDW73160.1"/>
    </source>
</evidence>
<keyword evidence="5" id="KW-1185">Reference proteome</keyword>
<feature type="compositionally biased region" description="Basic and acidic residues" evidence="1">
    <location>
        <begin position="1064"/>
        <end position="1095"/>
    </location>
</feature>
<feature type="region of interest" description="Disordered" evidence="1">
    <location>
        <begin position="687"/>
        <end position="835"/>
    </location>
</feature>
<feature type="compositionally biased region" description="Basic residues" evidence="1">
    <location>
        <begin position="595"/>
        <end position="606"/>
    </location>
</feature>
<feature type="domain" description="Fibronectin type-III" evidence="3">
    <location>
        <begin position="159"/>
        <end position="247"/>
    </location>
</feature>
<feature type="transmembrane region" description="Helical" evidence="2">
    <location>
        <begin position="121"/>
        <end position="141"/>
    </location>
</feature>
<feature type="compositionally biased region" description="Basic and acidic residues" evidence="1">
    <location>
        <begin position="760"/>
        <end position="774"/>
    </location>
</feature>
<feature type="compositionally biased region" description="Polar residues" evidence="1">
    <location>
        <begin position="886"/>
        <end position="896"/>
    </location>
</feature>
<dbReference type="EMBL" id="PDLM01000007">
    <property type="protein sequence ID" value="RDW73160.1"/>
    <property type="molecule type" value="Genomic_DNA"/>
</dbReference>
<dbReference type="AlphaFoldDB" id="A0A3D8RGR9"/>
<dbReference type="OrthoDB" id="5572782at2759"/>
<feature type="compositionally biased region" description="Low complexity" evidence="1">
    <location>
        <begin position="727"/>
        <end position="748"/>
    </location>
</feature>
<dbReference type="Gene3D" id="2.60.40.10">
    <property type="entry name" value="Immunoglobulins"/>
    <property type="match status" value="1"/>
</dbReference>
<organism evidence="4 5">
    <name type="scientific">Coleophoma cylindrospora</name>
    <dbReference type="NCBI Taxonomy" id="1849047"/>
    <lineage>
        <taxon>Eukaryota</taxon>
        <taxon>Fungi</taxon>
        <taxon>Dikarya</taxon>
        <taxon>Ascomycota</taxon>
        <taxon>Pezizomycotina</taxon>
        <taxon>Leotiomycetes</taxon>
        <taxon>Helotiales</taxon>
        <taxon>Dermateaceae</taxon>
        <taxon>Coleophoma</taxon>
    </lineage>
</organism>
<feature type="compositionally biased region" description="Low complexity" evidence="1">
    <location>
        <begin position="866"/>
        <end position="875"/>
    </location>
</feature>
<dbReference type="InterPro" id="IPR036116">
    <property type="entry name" value="FN3_sf"/>
</dbReference>
<keyword evidence="2" id="KW-0472">Membrane</keyword>
<feature type="region of interest" description="Disordered" evidence="1">
    <location>
        <begin position="407"/>
        <end position="434"/>
    </location>
</feature>
<keyword evidence="2" id="KW-0812">Transmembrane</keyword>
<evidence type="ECO:0000313" key="5">
    <source>
        <dbReference type="Proteomes" id="UP000256645"/>
    </source>
</evidence>
<feature type="compositionally biased region" description="Polar residues" evidence="1">
    <location>
        <begin position="1215"/>
        <end position="1228"/>
    </location>
</feature>
<dbReference type="PROSITE" id="PS50853">
    <property type="entry name" value="FN3"/>
    <property type="match status" value="1"/>
</dbReference>
<feature type="region of interest" description="Disordered" evidence="1">
    <location>
        <begin position="584"/>
        <end position="610"/>
    </location>
</feature>
<dbReference type="CDD" id="cd00063">
    <property type="entry name" value="FN3"/>
    <property type="match status" value="1"/>
</dbReference>
<feature type="region of interest" description="Disordered" evidence="1">
    <location>
        <begin position="861"/>
        <end position="926"/>
    </location>
</feature>
<feature type="region of interest" description="Disordered" evidence="1">
    <location>
        <begin position="946"/>
        <end position="1241"/>
    </location>
</feature>
<feature type="compositionally biased region" description="Polar residues" evidence="1">
    <location>
        <begin position="1173"/>
        <end position="1186"/>
    </location>
</feature>
<gene>
    <name evidence="4" type="ORF">BP6252_07067</name>
</gene>
<feature type="compositionally biased region" description="Polar residues" evidence="1">
    <location>
        <begin position="1096"/>
        <end position="1109"/>
    </location>
</feature>
<dbReference type="InterPro" id="IPR013783">
    <property type="entry name" value="Ig-like_fold"/>
</dbReference>